<feature type="transmembrane region" description="Helical" evidence="1">
    <location>
        <begin position="88"/>
        <end position="115"/>
    </location>
</feature>
<dbReference type="AlphaFoldDB" id="A0A087AB20"/>
<keyword evidence="1" id="KW-0812">Transmembrane</keyword>
<evidence type="ECO:0000256" key="1">
    <source>
        <dbReference type="SAM" id="Phobius"/>
    </source>
</evidence>
<evidence type="ECO:0000313" key="3">
    <source>
        <dbReference type="EMBL" id="KFI55970.1"/>
    </source>
</evidence>
<evidence type="ECO:0000313" key="2">
    <source>
        <dbReference type="EMBL" id="ATU21009.1"/>
    </source>
</evidence>
<proteinExistence type="predicted"/>
<feature type="transmembrane region" description="Helical" evidence="1">
    <location>
        <begin position="18"/>
        <end position="38"/>
    </location>
</feature>
<dbReference type="RefSeq" id="WP_029675357.1">
    <property type="nucleotide sequence ID" value="NZ_CP018044.1"/>
</dbReference>
<organism evidence="3 4">
    <name type="scientific">Bifidobacterium choerinum</name>
    <dbReference type="NCBI Taxonomy" id="35760"/>
    <lineage>
        <taxon>Bacteria</taxon>
        <taxon>Bacillati</taxon>
        <taxon>Actinomycetota</taxon>
        <taxon>Actinomycetes</taxon>
        <taxon>Bifidobacteriales</taxon>
        <taxon>Bifidobacteriaceae</taxon>
        <taxon>Bifidobacterium</taxon>
    </lineage>
</organism>
<dbReference type="EMBL" id="JGYU01000012">
    <property type="protein sequence ID" value="KFI55970.1"/>
    <property type="molecule type" value="Genomic_DNA"/>
</dbReference>
<dbReference type="EMBL" id="CP018044">
    <property type="protein sequence ID" value="ATU21009.1"/>
    <property type="molecule type" value="Genomic_DNA"/>
</dbReference>
<keyword evidence="1" id="KW-0472">Membrane</keyword>
<protein>
    <submittedName>
        <fullName evidence="3">Spermidine synthase</fullName>
    </submittedName>
</protein>
<evidence type="ECO:0000313" key="5">
    <source>
        <dbReference type="Proteomes" id="UP000229907"/>
    </source>
</evidence>
<dbReference type="Proteomes" id="UP000028995">
    <property type="component" value="Unassembled WGS sequence"/>
</dbReference>
<keyword evidence="1" id="KW-1133">Transmembrane helix</keyword>
<gene>
    <name evidence="2" type="ORF">BcFMB_08860</name>
    <name evidence="3" type="ORF">BCHO_1526</name>
</gene>
<accession>A0A087AB20</accession>
<dbReference type="KEGG" id="bcho:BcFMB_08860"/>
<feature type="transmembrane region" description="Helical" evidence="1">
    <location>
        <begin position="121"/>
        <end position="142"/>
    </location>
</feature>
<reference evidence="3 4" key="1">
    <citation type="submission" date="2014-03" db="EMBL/GenBank/DDBJ databases">
        <title>Genomics of Bifidobacteria.</title>
        <authorList>
            <person name="Ventura M."/>
            <person name="Milani C."/>
            <person name="Lugli G.A."/>
        </authorList>
    </citation>
    <scope>NUCLEOTIDE SEQUENCE [LARGE SCALE GENOMIC DNA]</scope>
    <source>
        <strain evidence="3 4">LMG 10510</strain>
    </source>
</reference>
<dbReference type="eggNOG" id="COG4262">
    <property type="taxonomic scope" value="Bacteria"/>
</dbReference>
<reference evidence="2 5" key="2">
    <citation type="submission" date="2016-11" db="EMBL/GenBank/DDBJ databases">
        <title>complete genome sequence of Bifidobacterium choerinum strain FMB-1.</title>
        <authorList>
            <person name="Park C.-S."/>
            <person name="Jung D.-H."/>
            <person name="Choi D.-S."/>
        </authorList>
    </citation>
    <scope>NUCLEOTIDE SEQUENCE [LARGE SCALE GENOMIC DNA]</scope>
    <source>
        <strain evidence="2 5">FMB-1</strain>
    </source>
</reference>
<name>A0A087AB20_9BIFI</name>
<evidence type="ECO:0000313" key="4">
    <source>
        <dbReference type="Proteomes" id="UP000028995"/>
    </source>
</evidence>
<keyword evidence="4" id="KW-1185">Reference proteome</keyword>
<sequence length="143" mass="15591">MQVEGDEDVRRPILKSKVFLYVTEFFSGMAVMAAELGAQRLLAPYFSSSQIVWTIIIGTIMIALALGAVLGGCWADRDPDLDRLYMRVLVAAVWIALVPLVGKYIVLLVSGALIVTVSTNFLVVAAFVSCIVIFVPPLFLLAR</sequence>
<dbReference type="Proteomes" id="UP000229907">
    <property type="component" value="Chromosome"/>
</dbReference>
<feature type="transmembrane region" description="Helical" evidence="1">
    <location>
        <begin position="50"/>
        <end position="76"/>
    </location>
</feature>
<dbReference type="STRING" id="35760.BCHO_1526"/>
<dbReference type="OrthoDB" id="9761985at2"/>